<keyword evidence="3" id="KW-0133">Cell shape</keyword>
<dbReference type="GO" id="GO:0008360">
    <property type="term" value="P:regulation of cell shape"/>
    <property type="evidence" value="ECO:0007669"/>
    <property type="project" value="UniProtKB-KW"/>
</dbReference>
<keyword evidence="10" id="KW-1185">Reference proteome</keyword>
<reference evidence="9 10" key="1">
    <citation type="submission" date="2016-10" db="EMBL/GenBank/DDBJ databases">
        <title>Complete Genome Sequence of Peptococcaceae strain DCMF.</title>
        <authorList>
            <person name="Edwards R.J."/>
            <person name="Holland S.I."/>
            <person name="Deshpande N.P."/>
            <person name="Wong Y.K."/>
            <person name="Ertan H."/>
            <person name="Manefield M."/>
            <person name="Russell T.L."/>
            <person name="Lee M.J."/>
        </authorList>
    </citation>
    <scope>NUCLEOTIDE SEQUENCE [LARGE SCALE GENOMIC DNA]</scope>
    <source>
        <strain evidence="9 10">DCMF</strain>
    </source>
</reference>
<evidence type="ECO:0000313" key="10">
    <source>
        <dbReference type="Proteomes" id="UP000323521"/>
    </source>
</evidence>
<dbReference type="GO" id="GO:0009252">
    <property type="term" value="P:peptidoglycan biosynthetic process"/>
    <property type="evidence" value="ECO:0007669"/>
    <property type="project" value="UniProtKB-UniPathway"/>
</dbReference>
<feature type="domain" description="L,D-TPase catalytic" evidence="7">
    <location>
        <begin position="319"/>
        <end position="454"/>
    </location>
</feature>
<evidence type="ECO:0000256" key="2">
    <source>
        <dbReference type="ARBA" id="ARBA00022679"/>
    </source>
</evidence>
<evidence type="ECO:0000313" key="9">
    <source>
        <dbReference type="EMBL" id="ATW26704.1"/>
    </source>
</evidence>
<dbReference type="Pfam" id="PF03734">
    <property type="entry name" value="YkuD"/>
    <property type="match status" value="1"/>
</dbReference>
<accession>A0A3G1KW56</accession>
<feature type="domain" description="SH3b" evidence="8">
    <location>
        <begin position="140"/>
        <end position="199"/>
    </location>
</feature>
<evidence type="ECO:0000256" key="4">
    <source>
        <dbReference type="ARBA" id="ARBA00022984"/>
    </source>
</evidence>
<keyword evidence="2" id="KW-0808">Transferase</keyword>
<dbReference type="AlphaFoldDB" id="A0A3G1KW56"/>
<name>A0A3G1KW56_FORW1</name>
<dbReference type="GO" id="GO:0016740">
    <property type="term" value="F:transferase activity"/>
    <property type="evidence" value="ECO:0007669"/>
    <property type="project" value="UniProtKB-KW"/>
</dbReference>
<dbReference type="CDD" id="cd16913">
    <property type="entry name" value="YkuD_like"/>
    <property type="match status" value="1"/>
</dbReference>
<dbReference type="SUPFAM" id="SSF141523">
    <property type="entry name" value="L,D-transpeptidase catalytic domain-like"/>
    <property type="match status" value="1"/>
</dbReference>
<dbReference type="InterPro" id="IPR038063">
    <property type="entry name" value="Transpep_catalytic_dom"/>
</dbReference>
<dbReference type="Gene3D" id="2.40.440.10">
    <property type="entry name" value="L,D-transpeptidase catalytic domain-like"/>
    <property type="match status" value="1"/>
</dbReference>
<protein>
    <submittedName>
        <fullName evidence="9">L,D-transpeptidase</fullName>
    </submittedName>
</protein>
<dbReference type="RefSeq" id="WP_148136025.1">
    <property type="nucleotide sequence ID" value="NZ_CP017634.1"/>
</dbReference>
<dbReference type="KEGG" id="fwa:DCMF_19805"/>
<evidence type="ECO:0000256" key="3">
    <source>
        <dbReference type="ARBA" id="ARBA00022960"/>
    </source>
</evidence>
<evidence type="ECO:0000259" key="7">
    <source>
        <dbReference type="Pfam" id="PF03734"/>
    </source>
</evidence>
<feature type="compositionally biased region" description="Basic and acidic residues" evidence="6">
    <location>
        <begin position="43"/>
        <end position="52"/>
    </location>
</feature>
<evidence type="ECO:0000259" key="8">
    <source>
        <dbReference type="Pfam" id="PF08239"/>
    </source>
</evidence>
<dbReference type="InterPro" id="IPR005490">
    <property type="entry name" value="LD_TPept_cat_dom"/>
</dbReference>
<dbReference type="Proteomes" id="UP000323521">
    <property type="component" value="Chromosome"/>
</dbReference>
<dbReference type="GO" id="GO:0071555">
    <property type="term" value="P:cell wall organization"/>
    <property type="evidence" value="ECO:0007669"/>
    <property type="project" value="UniProtKB-KW"/>
</dbReference>
<dbReference type="EMBL" id="CP017634">
    <property type="protein sequence ID" value="ATW26704.1"/>
    <property type="molecule type" value="Genomic_DNA"/>
</dbReference>
<feature type="region of interest" description="Disordered" evidence="6">
    <location>
        <begin position="27"/>
        <end position="56"/>
    </location>
</feature>
<gene>
    <name evidence="9" type="ORF">DCMF_19805</name>
</gene>
<evidence type="ECO:0000256" key="1">
    <source>
        <dbReference type="ARBA" id="ARBA00004752"/>
    </source>
</evidence>
<dbReference type="UniPathway" id="UPA00219"/>
<dbReference type="InterPro" id="IPR003646">
    <property type="entry name" value="SH3-like_bac-type"/>
</dbReference>
<comment type="pathway">
    <text evidence="1">Cell wall biogenesis; peptidoglycan biosynthesis.</text>
</comment>
<dbReference type="Pfam" id="PF08239">
    <property type="entry name" value="SH3_3"/>
    <property type="match status" value="1"/>
</dbReference>
<evidence type="ECO:0000256" key="6">
    <source>
        <dbReference type="SAM" id="MobiDB-lite"/>
    </source>
</evidence>
<evidence type="ECO:0000256" key="5">
    <source>
        <dbReference type="ARBA" id="ARBA00023316"/>
    </source>
</evidence>
<dbReference type="OrthoDB" id="92744at2"/>
<keyword evidence="4" id="KW-0573">Peptidoglycan synthesis</keyword>
<proteinExistence type="predicted"/>
<sequence length="461" mass="52240">MNRKITILLAFVALIVVSSYVYLSTVPPSPQRQPLSPSENLPGEDKLAKSDKEDVEENINGYSLEEDLRINQTTEEEEENRISGLSQQQQAQLMKKIEPNKMNTVLHEYNTSLPKGINNKVQYFYYNISYDYFLITAENGADIRENPAADSTVVARVENLDKVSLLQRAEGKEFQGSNIWYRVACKKDNQTKEGYLHASTGTPRAFRFDKMLAAVNQLKQQLAQGELHFISNYKNQNGAPPKKGDAAIDEYGYRFYHSAPAYLRADTGSEFRYIPDGILVRILDETDEFYHVNVPTFGGNYYVPKKYIDRAATLSWLNHVVVVDRNQQNEASFKVGENSLDLVSYTLATTGIPSDFSFETTLGSYKAIEKKDRFEYIQKGTEEIGGYAPFAIRFTGGAYIHGVPVEYEVKDGEKVDPGTIEYLHTIGTTPRSNMCVRNYTSHAKFLYNWMDIKNGAVIVIE</sequence>
<organism evidence="9 10">
    <name type="scientific">Formimonas warabiya</name>
    <dbReference type="NCBI Taxonomy" id="1761012"/>
    <lineage>
        <taxon>Bacteria</taxon>
        <taxon>Bacillati</taxon>
        <taxon>Bacillota</taxon>
        <taxon>Clostridia</taxon>
        <taxon>Eubacteriales</taxon>
        <taxon>Peptococcaceae</taxon>
        <taxon>Candidatus Formimonas</taxon>
    </lineage>
</organism>
<keyword evidence="5" id="KW-0961">Cell wall biogenesis/degradation</keyword>